<dbReference type="PANTHER" id="PTHR43201">
    <property type="entry name" value="ACYL-COA SYNTHETASE"/>
    <property type="match status" value="1"/>
</dbReference>
<dbReference type="InterPro" id="IPR045851">
    <property type="entry name" value="AMP-bd_C_sf"/>
</dbReference>
<dbReference type="GO" id="GO:0008756">
    <property type="term" value="F:o-succinylbenzoate-CoA ligase activity"/>
    <property type="evidence" value="ECO:0007669"/>
    <property type="project" value="UniProtKB-EC"/>
</dbReference>
<dbReference type="KEGG" id="ptan:CRYO30217_01097"/>
<feature type="domain" description="AMP-dependent synthetase/ligase" evidence="2">
    <location>
        <begin position="41"/>
        <end position="335"/>
    </location>
</feature>
<dbReference type="EC" id="6.2.1.26" evidence="3"/>
<dbReference type="EMBL" id="OU015584">
    <property type="protein sequence ID" value="CAG5079852.1"/>
    <property type="molecule type" value="Genomic_DNA"/>
</dbReference>
<proteinExistence type="inferred from homology"/>
<organism evidence="3 4">
    <name type="scientific">Parvicella tangerina</name>
    <dbReference type="NCBI Taxonomy" id="2829795"/>
    <lineage>
        <taxon>Bacteria</taxon>
        <taxon>Pseudomonadati</taxon>
        <taxon>Bacteroidota</taxon>
        <taxon>Flavobacteriia</taxon>
        <taxon>Flavobacteriales</taxon>
        <taxon>Parvicellaceae</taxon>
        <taxon>Parvicella</taxon>
    </lineage>
</organism>
<evidence type="ECO:0000313" key="4">
    <source>
        <dbReference type="Proteomes" id="UP000683507"/>
    </source>
</evidence>
<dbReference type="SUPFAM" id="SSF56801">
    <property type="entry name" value="Acetyl-CoA synthetase-like"/>
    <property type="match status" value="1"/>
</dbReference>
<dbReference type="InterPro" id="IPR000873">
    <property type="entry name" value="AMP-dep_synth/lig_dom"/>
</dbReference>
<keyword evidence="4" id="KW-1185">Reference proteome</keyword>
<accession>A0A916JLT1</accession>
<dbReference type="Pfam" id="PF00501">
    <property type="entry name" value="AMP-binding"/>
    <property type="match status" value="1"/>
</dbReference>
<dbReference type="PANTHER" id="PTHR43201:SF8">
    <property type="entry name" value="ACYL-COA SYNTHETASE FAMILY MEMBER 3"/>
    <property type="match status" value="1"/>
</dbReference>
<dbReference type="InterPro" id="IPR042099">
    <property type="entry name" value="ANL_N_sf"/>
</dbReference>
<dbReference type="Gene3D" id="3.40.50.12780">
    <property type="entry name" value="N-terminal domain of ligase-like"/>
    <property type="match status" value="1"/>
</dbReference>
<protein>
    <submittedName>
        <fullName evidence="3">2-succinylbenzoate--CoA ligase</fullName>
        <ecNumber evidence="3">6.2.1.26</ecNumber>
    </submittedName>
</protein>
<dbReference type="GO" id="GO:0031956">
    <property type="term" value="F:medium-chain fatty acid-CoA ligase activity"/>
    <property type="evidence" value="ECO:0007669"/>
    <property type="project" value="TreeGrafter"/>
</dbReference>
<dbReference type="AlphaFoldDB" id="A0A916JLT1"/>
<dbReference type="GO" id="GO:0006631">
    <property type="term" value="P:fatty acid metabolic process"/>
    <property type="evidence" value="ECO:0007669"/>
    <property type="project" value="TreeGrafter"/>
</dbReference>
<name>A0A916JLT1_9FLAO</name>
<evidence type="ECO:0000313" key="3">
    <source>
        <dbReference type="EMBL" id="CAG5079852.1"/>
    </source>
</evidence>
<evidence type="ECO:0000259" key="2">
    <source>
        <dbReference type="Pfam" id="PF00501"/>
    </source>
</evidence>
<gene>
    <name evidence="3" type="primary">menE_1</name>
    <name evidence="3" type="ORF">CRYO30217_01097</name>
</gene>
<sequence>MRAIFKIFKVLELYHPKRLFWFAICLIRYRFNLYAVLAFHAKMSSHAEALEVDHRIVTYSELIKKVRVYRAHFENDLKGISRVGVMLPNSMELIISLLALSLLNKQFFLLSPKLTEVQVTQLVKSNGIEKLIDEGYNLEVNETKDQPINRRIQLGSVHILTSGTTGIHKSIGRRFKPLGFVRVFVDLVDKLSLEEVAKCYIGVPVYHGYGLATMMTGFALGKKIVTSDGDVVRELQKQSGDQSFLIALVPTQLCKLLDAKYLFNNNEKVIVGGAPLSQKILDDFRKTKPNCSFYNLYGTSESGVSFLSQISLDSKVSVNIGKPLKGVDWKLENEELILNTPWSYKEGWIHTGDCVERMENGNFKWMGRVDDMIISGGINAFPIELEDVARCSAHVVDVKAEAVSDEKFHQRFRLKVQAPADFQLAAFQQTLSQRLPPHLIPKEIVLVSKIDRNEMGK</sequence>
<evidence type="ECO:0000256" key="1">
    <source>
        <dbReference type="ARBA" id="ARBA00006432"/>
    </source>
</evidence>
<dbReference type="Gene3D" id="3.30.300.30">
    <property type="match status" value="1"/>
</dbReference>
<reference evidence="3" key="1">
    <citation type="submission" date="2021-04" db="EMBL/GenBank/DDBJ databases">
        <authorList>
            <person name="Rodrigo-Torres L."/>
            <person name="Arahal R. D."/>
            <person name="Lucena T."/>
        </authorList>
    </citation>
    <scope>NUCLEOTIDE SEQUENCE</scope>
    <source>
        <strain evidence="3">AS29M-1</strain>
    </source>
</reference>
<dbReference type="Proteomes" id="UP000683507">
    <property type="component" value="Chromosome"/>
</dbReference>
<comment type="similarity">
    <text evidence="1">Belongs to the ATP-dependent AMP-binding enzyme family.</text>
</comment>
<keyword evidence="3" id="KW-0436">Ligase</keyword>